<keyword evidence="6" id="KW-0969">Cilium</keyword>
<dbReference type="GO" id="GO:0005198">
    <property type="term" value="F:structural molecule activity"/>
    <property type="evidence" value="ECO:0007669"/>
    <property type="project" value="UniProtKB-UniRule"/>
</dbReference>
<evidence type="ECO:0000256" key="2">
    <source>
        <dbReference type="ARBA" id="ARBA00009272"/>
    </source>
</evidence>
<name>A0AAJ1WI56_9BACI</name>
<dbReference type="EMBL" id="JAUSUC010000005">
    <property type="protein sequence ID" value="MDQ0214305.1"/>
    <property type="molecule type" value="Genomic_DNA"/>
</dbReference>
<dbReference type="GO" id="GO:0071973">
    <property type="term" value="P:bacterial-type flagellum-dependent cell motility"/>
    <property type="evidence" value="ECO:0007669"/>
    <property type="project" value="InterPro"/>
</dbReference>
<comment type="similarity">
    <text evidence="2 4">Belongs to the FliE family.</text>
</comment>
<reference evidence="6" key="1">
    <citation type="submission" date="2023-07" db="EMBL/GenBank/DDBJ databases">
        <title>Genomic Encyclopedia of Type Strains, Phase IV (KMG-IV): sequencing the most valuable type-strain genomes for metagenomic binning, comparative biology and taxonomic classification.</title>
        <authorList>
            <person name="Goeker M."/>
        </authorList>
    </citation>
    <scope>NUCLEOTIDE SEQUENCE</scope>
    <source>
        <strain evidence="6">DSM 23947</strain>
    </source>
</reference>
<gene>
    <name evidence="4" type="primary">fliE</name>
    <name evidence="6" type="ORF">J2S13_000701</name>
</gene>
<evidence type="ECO:0000313" key="6">
    <source>
        <dbReference type="EMBL" id="MDQ0214305.1"/>
    </source>
</evidence>
<dbReference type="GO" id="GO:0003774">
    <property type="term" value="F:cytoskeletal motor activity"/>
    <property type="evidence" value="ECO:0007669"/>
    <property type="project" value="InterPro"/>
</dbReference>
<evidence type="ECO:0000256" key="3">
    <source>
        <dbReference type="ARBA" id="ARBA00023143"/>
    </source>
</evidence>
<accession>A0AAJ1WI56</accession>
<sequence>MTIQSLNTVASPFFKTVSSMNGMKPSPNESGQKFASMLKDSIEKLNESQTQSDQMTEKLARGEKVDLHQVMITAQKASISLQLAVEIRNKAVEAYQEMMRMQV</sequence>
<dbReference type="AlphaFoldDB" id="A0AAJ1WI56"/>
<dbReference type="NCBIfam" id="TIGR00205">
    <property type="entry name" value="fliE"/>
    <property type="match status" value="1"/>
</dbReference>
<dbReference type="PANTHER" id="PTHR34653">
    <property type="match status" value="1"/>
</dbReference>
<keyword evidence="6" id="KW-0966">Cell projection</keyword>
<dbReference type="Pfam" id="PF02049">
    <property type="entry name" value="FliE"/>
    <property type="match status" value="1"/>
</dbReference>
<dbReference type="Proteomes" id="UP001237207">
    <property type="component" value="Unassembled WGS sequence"/>
</dbReference>
<keyword evidence="7" id="KW-1185">Reference proteome</keyword>
<evidence type="ECO:0000313" key="7">
    <source>
        <dbReference type="Proteomes" id="UP001237207"/>
    </source>
</evidence>
<keyword evidence="3 4" id="KW-0975">Bacterial flagellum</keyword>
<dbReference type="PRINTS" id="PR01006">
    <property type="entry name" value="FLGHOOKFLIE"/>
</dbReference>
<dbReference type="RefSeq" id="WP_307256291.1">
    <property type="nucleotide sequence ID" value="NZ_JAUSUC010000005.1"/>
</dbReference>
<comment type="subcellular location">
    <subcellularLocation>
        <location evidence="1 4">Bacterial flagellum basal body</location>
    </subcellularLocation>
</comment>
<comment type="caution">
    <text evidence="6">The sequence shown here is derived from an EMBL/GenBank/DDBJ whole genome shotgun (WGS) entry which is preliminary data.</text>
</comment>
<evidence type="ECO:0000256" key="1">
    <source>
        <dbReference type="ARBA" id="ARBA00004117"/>
    </source>
</evidence>
<dbReference type="PANTHER" id="PTHR34653:SF1">
    <property type="entry name" value="FLAGELLAR HOOK-BASAL BODY COMPLEX PROTEIN FLIE"/>
    <property type="match status" value="1"/>
</dbReference>
<organism evidence="6 7">
    <name type="scientific">Oikeobacillus pervagus</name>
    <dbReference type="NCBI Taxonomy" id="1325931"/>
    <lineage>
        <taxon>Bacteria</taxon>
        <taxon>Bacillati</taxon>
        <taxon>Bacillota</taxon>
        <taxon>Bacilli</taxon>
        <taxon>Bacillales</taxon>
        <taxon>Bacillaceae</taxon>
        <taxon>Oikeobacillus</taxon>
    </lineage>
</organism>
<keyword evidence="6" id="KW-0282">Flagellum</keyword>
<protein>
    <recommendedName>
        <fullName evidence="4 5">Flagellar hook-basal body complex protein FliE</fullName>
    </recommendedName>
</protein>
<dbReference type="HAMAP" id="MF_00724">
    <property type="entry name" value="FliE"/>
    <property type="match status" value="1"/>
</dbReference>
<proteinExistence type="inferred from homology"/>
<dbReference type="InterPro" id="IPR001624">
    <property type="entry name" value="FliE"/>
</dbReference>
<evidence type="ECO:0000256" key="5">
    <source>
        <dbReference type="NCBIfam" id="TIGR00205"/>
    </source>
</evidence>
<dbReference type="GO" id="GO:0009425">
    <property type="term" value="C:bacterial-type flagellum basal body"/>
    <property type="evidence" value="ECO:0007669"/>
    <property type="project" value="UniProtKB-SubCell"/>
</dbReference>
<evidence type="ECO:0000256" key="4">
    <source>
        <dbReference type="HAMAP-Rule" id="MF_00724"/>
    </source>
</evidence>